<keyword evidence="1" id="KW-0472">Membrane</keyword>
<keyword evidence="1" id="KW-1133">Transmembrane helix</keyword>
<keyword evidence="1" id="KW-0812">Transmembrane</keyword>
<evidence type="ECO:0000313" key="3">
    <source>
        <dbReference type="Proteomes" id="UP000276215"/>
    </source>
</evidence>
<keyword evidence="3" id="KW-1185">Reference proteome</keyword>
<proteinExistence type="predicted"/>
<protein>
    <submittedName>
        <fullName evidence="2">Uncharacterized protein</fullName>
    </submittedName>
</protein>
<evidence type="ECO:0000313" key="2">
    <source>
        <dbReference type="EMBL" id="RPB00998.1"/>
    </source>
</evidence>
<accession>A0A3N4JUY0</accession>
<evidence type="ECO:0000256" key="1">
    <source>
        <dbReference type="SAM" id="Phobius"/>
    </source>
</evidence>
<dbReference type="Proteomes" id="UP000276215">
    <property type="component" value="Unassembled WGS sequence"/>
</dbReference>
<name>A0A3N4JUY0_9PEZI</name>
<gene>
    <name evidence="2" type="ORF">L873DRAFT_725235</name>
</gene>
<sequence>MLSEYYLFIFSCFLVFSYFSFFLKKGEKGALRCVAEDQIFALRVWPACPRFAILGGRYGTTSTNSWPGHMGKSIYGGWVNCGHGEGIWVCGCGRFGERGREEAGRRGFLQSPQRKSQGREWAEFWF</sequence>
<dbReference type="EMBL" id="ML120376">
    <property type="protein sequence ID" value="RPB00998.1"/>
    <property type="molecule type" value="Genomic_DNA"/>
</dbReference>
<reference evidence="2 3" key="1">
    <citation type="journal article" date="2018" name="Nat. Ecol. Evol.">
        <title>Pezizomycetes genomes reveal the molecular basis of ectomycorrhizal truffle lifestyle.</title>
        <authorList>
            <person name="Murat C."/>
            <person name="Payen T."/>
            <person name="Noel B."/>
            <person name="Kuo A."/>
            <person name="Morin E."/>
            <person name="Chen J."/>
            <person name="Kohler A."/>
            <person name="Krizsan K."/>
            <person name="Balestrini R."/>
            <person name="Da Silva C."/>
            <person name="Montanini B."/>
            <person name="Hainaut M."/>
            <person name="Levati E."/>
            <person name="Barry K.W."/>
            <person name="Belfiori B."/>
            <person name="Cichocki N."/>
            <person name="Clum A."/>
            <person name="Dockter R.B."/>
            <person name="Fauchery L."/>
            <person name="Guy J."/>
            <person name="Iotti M."/>
            <person name="Le Tacon F."/>
            <person name="Lindquist E.A."/>
            <person name="Lipzen A."/>
            <person name="Malagnac F."/>
            <person name="Mello A."/>
            <person name="Molinier V."/>
            <person name="Miyauchi S."/>
            <person name="Poulain J."/>
            <person name="Riccioni C."/>
            <person name="Rubini A."/>
            <person name="Sitrit Y."/>
            <person name="Splivallo R."/>
            <person name="Traeger S."/>
            <person name="Wang M."/>
            <person name="Zifcakova L."/>
            <person name="Wipf D."/>
            <person name="Zambonelli A."/>
            <person name="Paolocci F."/>
            <person name="Nowrousian M."/>
            <person name="Ottonello S."/>
            <person name="Baldrian P."/>
            <person name="Spatafora J.W."/>
            <person name="Henrissat B."/>
            <person name="Nagy L.G."/>
            <person name="Aury J.M."/>
            <person name="Wincker P."/>
            <person name="Grigoriev I.V."/>
            <person name="Bonfante P."/>
            <person name="Martin F.M."/>
        </authorList>
    </citation>
    <scope>NUCLEOTIDE SEQUENCE [LARGE SCALE GENOMIC DNA]</scope>
    <source>
        <strain evidence="2 3">120613-1</strain>
    </source>
</reference>
<organism evidence="2 3">
    <name type="scientific">Choiromyces venosus 120613-1</name>
    <dbReference type="NCBI Taxonomy" id="1336337"/>
    <lineage>
        <taxon>Eukaryota</taxon>
        <taxon>Fungi</taxon>
        <taxon>Dikarya</taxon>
        <taxon>Ascomycota</taxon>
        <taxon>Pezizomycotina</taxon>
        <taxon>Pezizomycetes</taxon>
        <taxon>Pezizales</taxon>
        <taxon>Tuberaceae</taxon>
        <taxon>Choiromyces</taxon>
    </lineage>
</organism>
<dbReference type="AlphaFoldDB" id="A0A3N4JUY0"/>
<feature type="transmembrane region" description="Helical" evidence="1">
    <location>
        <begin position="6"/>
        <end position="23"/>
    </location>
</feature>